<feature type="transmembrane region" description="Helical" evidence="5">
    <location>
        <begin position="143"/>
        <end position="163"/>
    </location>
</feature>
<feature type="transmembrane region" description="Helical" evidence="5">
    <location>
        <begin position="237"/>
        <end position="258"/>
    </location>
</feature>
<keyword evidence="8" id="KW-1185">Reference proteome</keyword>
<proteinExistence type="predicted"/>
<accession>A0ABS0HL98</accession>
<sequence length="452" mass="47272">MRNEPGVLVTALIVLACLVGGGGVAYGLANLVLQLAAILMLALNGPTVANFVARGPRGLSLLVLATLALPLLQLIPLPASIWSSLPGRDLLQDSLKAAGGGEWHPLTVSTARTLVSFLGLIAPFTLLALCLRDLSEATLRKAVLAFVGMGLAGVLLGTIQLLGGQGAARIYPETLNPEAMVGFFANRNSTAIFLVCCLLLLCTRPSSRLFSIDWIATASAATLLTVGVILTQSRTGLVLLLLPLGLGLLRGGAALLAGKSSPGSGKGGRMVIGSLLVAATALLGLAAAAGTVPESRFDMVLARFNKSEEQRPAIWEDARFSAERFWPVGAGMGTFDEVFQIDESLENISPRRAGRAHNDYIEIAIEAGAAGFALIALWTCWVLWAAWNGLGRHRRWEALAGTGILLAIALQSLLDYPLRNQTMLCMAAFAIALLAGAGRAGDTKVSPEGARP</sequence>
<feature type="transmembrane region" description="Helical" evidence="5">
    <location>
        <begin position="59"/>
        <end position="82"/>
    </location>
</feature>
<keyword evidence="7" id="KW-0436">Ligase</keyword>
<feature type="transmembrane region" description="Helical" evidence="5">
    <location>
        <begin position="183"/>
        <end position="202"/>
    </location>
</feature>
<feature type="transmembrane region" description="Helical" evidence="5">
    <location>
        <begin position="31"/>
        <end position="52"/>
    </location>
</feature>
<reference evidence="7 8" key="1">
    <citation type="submission" date="2020-11" db="EMBL/GenBank/DDBJ databases">
        <title>The genome sequence of Novosphingobium sp. 1Y9A.</title>
        <authorList>
            <person name="Liu Y."/>
        </authorList>
    </citation>
    <scope>NUCLEOTIDE SEQUENCE [LARGE SCALE GENOMIC DNA]</scope>
    <source>
        <strain evidence="7 8">1Y9A</strain>
    </source>
</reference>
<evidence type="ECO:0000313" key="7">
    <source>
        <dbReference type="EMBL" id="MBF9153023.1"/>
    </source>
</evidence>
<gene>
    <name evidence="7" type="ORF">I2488_18625</name>
</gene>
<feature type="transmembrane region" description="Helical" evidence="5">
    <location>
        <begin position="113"/>
        <end position="131"/>
    </location>
</feature>
<dbReference type="PROSITE" id="PS51257">
    <property type="entry name" value="PROKAR_LIPOPROTEIN"/>
    <property type="match status" value="1"/>
</dbReference>
<dbReference type="Proteomes" id="UP000600799">
    <property type="component" value="Unassembled WGS sequence"/>
</dbReference>
<keyword evidence="3 5" id="KW-1133">Transmembrane helix</keyword>
<evidence type="ECO:0000256" key="1">
    <source>
        <dbReference type="ARBA" id="ARBA00004141"/>
    </source>
</evidence>
<keyword evidence="4 5" id="KW-0472">Membrane</keyword>
<evidence type="ECO:0000256" key="5">
    <source>
        <dbReference type="SAM" id="Phobius"/>
    </source>
</evidence>
<keyword evidence="2 5" id="KW-0812">Transmembrane</keyword>
<feature type="transmembrane region" description="Helical" evidence="5">
    <location>
        <begin position="363"/>
        <end position="384"/>
    </location>
</feature>
<evidence type="ECO:0000256" key="3">
    <source>
        <dbReference type="ARBA" id="ARBA00022989"/>
    </source>
</evidence>
<dbReference type="InterPro" id="IPR007016">
    <property type="entry name" value="O-antigen_ligase-rel_domated"/>
</dbReference>
<evidence type="ECO:0000313" key="8">
    <source>
        <dbReference type="Proteomes" id="UP000600799"/>
    </source>
</evidence>
<name>A0ABS0HL98_9SPHN</name>
<evidence type="ECO:0000259" key="6">
    <source>
        <dbReference type="Pfam" id="PF04932"/>
    </source>
</evidence>
<comment type="subcellular location">
    <subcellularLocation>
        <location evidence="1">Membrane</location>
        <topology evidence="1">Multi-pass membrane protein</topology>
    </subcellularLocation>
</comment>
<dbReference type="RefSeq" id="WP_196277290.1">
    <property type="nucleotide sequence ID" value="NZ_JADQDC010000019.1"/>
</dbReference>
<feature type="domain" description="O-antigen ligase-related" evidence="6">
    <location>
        <begin position="221"/>
        <end position="375"/>
    </location>
</feature>
<evidence type="ECO:0000256" key="2">
    <source>
        <dbReference type="ARBA" id="ARBA00022692"/>
    </source>
</evidence>
<dbReference type="EMBL" id="JADQDC010000019">
    <property type="protein sequence ID" value="MBF9153023.1"/>
    <property type="molecule type" value="Genomic_DNA"/>
</dbReference>
<comment type="caution">
    <text evidence="7">The sequence shown here is derived from an EMBL/GenBank/DDBJ whole genome shotgun (WGS) entry which is preliminary data.</text>
</comment>
<dbReference type="GO" id="GO:0016874">
    <property type="term" value="F:ligase activity"/>
    <property type="evidence" value="ECO:0007669"/>
    <property type="project" value="UniProtKB-KW"/>
</dbReference>
<protein>
    <submittedName>
        <fullName evidence="7">O-antigen ligase family protein</fullName>
    </submittedName>
</protein>
<organism evidence="7 8">
    <name type="scientific">Novosphingobium jiangmenense</name>
    <dbReference type="NCBI Taxonomy" id="2791981"/>
    <lineage>
        <taxon>Bacteria</taxon>
        <taxon>Pseudomonadati</taxon>
        <taxon>Pseudomonadota</taxon>
        <taxon>Alphaproteobacteria</taxon>
        <taxon>Sphingomonadales</taxon>
        <taxon>Sphingomonadaceae</taxon>
        <taxon>Novosphingobium</taxon>
    </lineage>
</organism>
<feature type="transmembrane region" description="Helical" evidence="5">
    <location>
        <begin position="270"/>
        <end position="292"/>
    </location>
</feature>
<evidence type="ECO:0000256" key="4">
    <source>
        <dbReference type="ARBA" id="ARBA00023136"/>
    </source>
</evidence>
<dbReference type="InterPro" id="IPR051533">
    <property type="entry name" value="WaaL-like"/>
</dbReference>
<feature type="transmembrane region" description="Helical" evidence="5">
    <location>
        <begin position="214"/>
        <end position="231"/>
    </location>
</feature>
<dbReference type="PANTHER" id="PTHR37422:SF21">
    <property type="entry name" value="EXOQ-LIKE PROTEIN"/>
    <property type="match status" value="1"/>
</dbReference>
<dbReference type="PANTHER" id="PTHR37422">
    <property type="entry name" value="TEICHURONIC ACID BIOSYNTHESIS PROTEIN TUAE"/>
    <property type="match status" value="1"/>
</dbReference>
<dbReference type="Pfam" id="PF04932">
    <property type="entry name" value="Wzy_C"/>
    <property type="match status" value="1"/>
</dbReference>